<accession>F0RVC2</accession>
<keyword evidence="2" id="KW-0067">ATP-binding</keyword>
<feature type="domain" description="Fido" evidence="4">
    <location>
        <begin position="101"/>
        <end position="243"/>
    </location>
</feature>
<dbReference type="InterPro" id="IPR036597">
    <property type="entry name" value="Fido-like_dom_sf"/>
</dbReference>
<organism evidence="5 6">
    <name type="scientific">Sphaerochaeta globosa (strain ATCC BAA-1886 / DSM 22777 / Buddy)</name>
    <name type="common">Spirochaeta sp. (strain Buddy)</name>
    <dbReference type="NCBI Taxonomy" id="158189"/>
    <lineage>
        <taxon>Bacteria</taxon>
        <taxon>Pseudomonadati</taxon>
        <taxon>Spirochaetota</taxon>
        <taxon>Spirochaetia</taxon>
        <taxon>Spirochaetales</taxon>
        <taxon>Sphaerochaetaceae</taxon>
        <taxon>Sphaerochaeta</taxon>
    </lineage>
</organism>
<gene>
    <name evidence="5" type="ordered locus">SpiBuddy_1089</name>
</gene>
<dbReference type="Gene3D" id="1.10.3290.10">
    <property type="entry name" value="Fido-like domain"/>
    <property type="match status" value="1"/>
</dbReference>
<feature type="active site" evidence="1">
    <location>
        <position position="180"/>
    </location>
</feature>
<dbReference type="PANTHER" id="PTHR13504:SF38">
    <property type="entry name" value="FIDO DOMAIN-CONTAINING PROTEIN"/>
    <property type="match status" value="1"/>
</dbReference>
<dbReference type="AlphaFoldDB" id="F0RVC2"/>
<dbReference type="InterPro" id="IPR049514">
    <property type="entry name" value="Fic-like_C"/>
</dbReference>
<reference evidence="6" key="1">
    <citation type="submission" date="2011-02" db="EMBL/GenBank/DDBJ databases">
        <title>Complete sequence of Spirochaeta sp. Buddy.</title>
        <authorList>
            <person name="Lucas S."/>
            <person name="Copeland A."/>
            <person name="Lapidus A."/>
            <person name="Cheng J.-F."/>
            <person name="Goodwin L."/>
            <person name="Pitluck S."/>
            <person name="Zeytun A."/>
            <person name="Detter J.C."/>
            <person name="Han C."/>
            <person name="Tapia R."/>
            <person name="Land M."/>
            <person name="Hauser L."/>
            <person name="Kyrpides N."/>
            <person name="Ivanova N."/>
            <person name="Mikhailova N."/>
            <person name="Pagani I."/>
            <person name="Ritalahti K.M."/>
            <person name="Loeffler F.E."/>
            <person name="Woyke T."/>
        </authorList>
    </citation>
    <scope>NUCLEOTIDE SEQUENCE [LARGE SCALE GENOMIC DNA]</scope>
    <source>
        <strain evidence="6">ATCC BAA-1886 / DSM 22777 / Buddy</strain>
    </source>
</reference>
<proteinExistence type="predicted"/>
<feature type="site" description="Important for autoinhibition of adenylyltransferase activity" evidence="3">
    <location>
        <position position="57"/>
    </location>
</feature>
<dbReference type="InterPro" id="IPR040198">
    <property type="entry name" value="Fido_containing"/>
</dbReference>
<keyword evidence="2" id="KW-0547">Nucleotide-binding</keyword>
<feature type="binding site" evidence="2">
    <location>
        <begin position="131"/>
        <end position="139"/>
    </location>
    <ligand>
        <name>ATP</name>
        <dbReference type="ChEBI" id="CHEBI:30616"/>
    </ligand>
</feature>
<feature type="binding site" evidence="2">
    <location>
        <begin position="184"/>
        <end position="191"/>
    </location>
    <ligand>
        <name>ATP</name>
        <dbReference type="ChEBI" id="CHEBI:30616"/>
    </ligand>
</feature>
<dbReference type="Proteomes" id="UP000008466">
    <property type="component" value="Chromosome"/>
</dbReference>
<dbReference type="Pfam" id="PF21247">
    <property type="entry name" value="Fic-like_C"/>
    <property type="match status" value="1"/>
</dbReference>
<dbReference type="STRING" id="158189.SpiBuddy_1089"/>
<keyword evidence="6" id="KW-1185">Reference proteome</keyword>
<protein>
    <submittedName>
        <fullName evidence="5">Filamentation induced by cAMP protein Fic</fullName>
    </submittedName>
</protein>
<evidence type="ECO:0000256" key="3">
    <source>
        <dbReference type="PIRSR" id="PIRSR640198-3"/>
    </source>
</evidence>
<dbReference type="OrthoDB" id="9813719at2"/>
<dbReference type="EMBL" id="CP002541">
    <property type="protein sequence ID" value="ADY12914.1"/>
    <property type="molecule type" value="Genomic_DNA"/>
</dbReference>
<dbReference type="InterPro" id="IPR003812">
    <property type="entry name" value="Fido"/>
</dbReference>
<sequence>MQKYQPVFISDNTILTLTAAILEKLHAFSHQLNFNVASPKLRRDNLAKTIQGSLAIEANTLTLEQVTALVNGKHIAGPNKDVLEVQNAIASYQVLYSKNPYSMDDMLGLHGMLTKGLVAESGIFRTGSVGVMKEQQVIHIAPPASLVPHLIADLLAWVKASAYPMLIKSAIFHYEFEYIHPFSDGNGRMGRMWQTLLLSTWNPLFSYLAVEEIVKNRQQQYYDAINASTAMNNCAPFVTFMLSAIDQALDELGPSTDLLSPFLEKLLASIGNRTLTAKEIMQALHLANRQSFMRVYLHPALELGLVEMTIPDKPNSRLQQYRVRSN</sequence>
<dbReference type="eggNOG" id="COG3177">
    <property type="taxonomic scope" value="Bacteria"/>
</dbReference>
<name>F0RVC2_SPHGB</name>
<evidence type="ECO:0000256" key="1">
    <source>
        <dbReference type="PIRSR" id="PIRSR640198-1"/>
    </source>
</evidence>
<dbReference type="PANTHER" id="PTHR13504">
    <property type="entry name" value="FIDO DOMAIN-CONTAINING PROTEIN DDB_G0283145"/>
    <property type="match status" value="1"/>
</dbReference>
<feature type="binding site" evidence="2">
    <location>
        <begin position="221"/>
        <end position="222"/>
    </location>
    <ligand>
        <name>ATP</name>
        <dbReference type="ChEBI" id="CHEBI:30616"/>
    </ligand>
</feature>
<dbReference type="Pfam" id="PF02661">
    <property type="entry name" value="Fic"/>
    <property type="match status" value="1"/>
</dbReference>
<dbReference type="RefSeq" id="WP_013606765.1">
    <property type="nucleotide sequence ID" value="NC_015152.1"/>
</dbReference>
<dbReference type="PROSITE" id="PS51459">
    <property type="entry name" value="FIDO"/>
    <property type="match status" value="1"/>
</dbReference>
<evidence type="ECO:0000259" key="4">
    <source>
        <dbReference type="PROSITE" id="PS51459"/>
    </source>
</evidence>
<evidence type="ECO:0000313" key="6">
    <source>
        <dbReference type="Proteomes" id="UP000008466"/>
    </source>
</evidence>
<dbReference type="HOGENOM" id="CLU_047250_0_0_12"/>
<dbReference type="KEGG" id="sbu:SpiBuddy_1089"/>
<dbReference type="GO" id="GO:0005524">
    <property type="term" value="F:ATP binding"/>
    <property type="evidence" value="ECO:0007669"/>
    <property type="project" value="UniProtKB-KW"/>
</dbReference>
<dbReference type="SUPFAM" id="SSF140931">
    <property type="entry name" value="Fic-like"/>
    <property type="match status" value="1"/>
</dbReference>
<evidence type="ECO:0000313" key="5">
    <source>
        <dbReference type="EMBL" id="ADY12914.1"/>
    </source>
</evidence>
<evidence type="ECO:0000256" key="2">
    <source>
        <dbReference type="PIRSR" id="PIRSR640198-2"/>
    </source>
</evidence>